<dbReference type="RefSeq" id="WP_184170756.1">
    <property type="nucleotide sequence ID" value="NZ_JACHGF010000001.1"/>
</dbReference>
<gene>
    <name evidence="1" type="ORF">HNQ92_000626</name>
</gene>
<organism evidence="1 2">
    <name type="scientific">Rhabdobacter roseus</name>
    <dbReference type="NCBI Taxonomy" id="1655419"/>
    <lineage>
        <taxon>Bacteria</taxon>
        <taxon>Pseudomonadati</taxon>
        <taxon>Bacteroidota</taxon>
        <taxon>Cytophagia</taxon>
        <taxon>Cytophagales</taxon>
        <taxon>Cytophagaceae</taxon>
        <taxon>Rhabdobacter</taxon>
    </lineage>
</organism>
<accession>A0A840THS8</accession>
<dbReference type="EMBL" id="JACHGF010000001">
    <property type="protein sequence ID" value="MBB5282505.1"/>
    <property type="molecule type" value="Genomic_DNA"/>
</dbReference>
<dbReference type="SUPFAM" id="SSF49464">
    <property type="entry name" value="Carboxypeptidase regulatory domain-like"/>
    <property type="match status" value="1"/>
</dbReference>
<sequence>MGPTILTGRVVDENDQPMAGIVIDFSGMRRSGFAPIPTFSETTQTDEKGNYTFSKEIPQSTTRASISLQEPQDYQTYFFIDGNYHLLSTTFTLPREDFGKTTTLHFQLRKC</sequence>
<dbReference type="Proteomes" id="UP000557307">
    <property type="component" value="Unassembled WGS sequence"/>
</dbReference>
<keyword evidence="2" id="KW-1185">Reference proteome</keyword>
<evidence type="ECO:0008006" key="3">
    <source>
        <dbReference type="Google" id="ProtNLM"/>
    </source>
</evidence>
<name>A0A840THS8_9BACT</name>
<proteinExistence type="predicted"/>
<comment type="caution">
    <text evidence="1">The sequence shown here is derived from an EMBL/GenBank/DDBJ whole genome shotgun (WGS) entry which is preliminary data.</text>
</comment>
<protein>
    <recommendedName>
        <fullName evidence="3">Carboxypeptidase regulatory-like domain-containing protein</fullName>
    </recommendedName>
</protein>
<dbReference type="Gene3D" id="2.60.40.1120">
    <property type="entry name" value="Carboxypeptidase-like, regulatory domain"/>
    <property type="match status" value="1"/>
</dbReference>
<evidence type="ECO:0000313" key="1">
    <source>
        <dbReference type="EMBL" id="MBB5282505.1"/>
    </source>
</evidence>
<dbReference type="InterPro" id="IPR008969">
    <property type="entry name" value="CarboxyPept-like_regulatory"/>
</dbReference>
<reference evidence="1 2" key="1">
    <citation type="submission" date="2020-08" db="EMBL/GenBank/DDBJ databases">
        <title>Genomic Encyclopedia of Type Strains, Phase IV (KMG-IV): sequencing the most valuable type-strain genomes for metagenomic binning, comparative biology and taxonomic classification.</title>
        <authorList>
            <person name="Goeker M."/>
        </authorList>
    </citation>
    <scope>NUCLEOTIDE SEQUENCE [LARGE SCALE GENOMIC DNA]</scope>
    <source>
        <strain evidence="1 2">DSM 105074</strain>
    </source>
</reference>
<dbReference type="AlphaFoldDB" id="A0A840THS8"/>
<evidence type="ECO:0000313" key="2">
    <source>
        <dbReference type="Proteomes" id="UP000557307"/>
    </source>
</evidence>